<dbReference type="RefSeq" id="XP_015075515.1">
    <property type="nucleotide sequence ID" value="XM_015220029.1"/>
</dbReference>
<accession>A0ABM1GSY1</accession>
<evidence type="ECO:0000313" key="1">
    <source>
        <dbReference type="Proteomes" id="UP000694930"/>
    </source>
</evidence>
<dbReference type="Proteomes" id="UP000694930">
    <property type="component" value="Chromosome 5"/>
</dbReference>
<proteinExistence type="predicted"/>
<sequence length="166" mass="19117">MVKDMRSRMSLFSAILVHQASKEGRTKMLIGDMDFSRFMIYVQHVEEENLKDREEFKNKWNKRGMSPGNRRVMPNNHPYYLLVHFNLRAKVITMVRIPELNLHIHRYGHTGHFMRECPKNKQVNGNGGNKTQSSSVALQDRAALRGSTFGNGGGANHLYVVNNCEE</sequence>
<reference evidence="1" key="1">
    <citation type="journal article" date="2014" name="Nat. Genet.">
        <title>The genome of the stress-tolerant wild tomato species Solanum pennellii.</title>
        <authorList>
            <person name="Bolger A."/>
            <person name="Scossa F."/>
            <person name="Bolger M.E."/>
            <person name="Lanz C."/>
            <person name="Maumus F."/>
            <person name="Tohge T."/>
            <person name="Quesneville H."/>
            <person name="Alseekh S."/>
            <person name="Sorensen I."/>
            <person name="Lichtenstein G."/>
            <person name="Fich E.A."/>
            <person name="Conte M."/>
            <person name="Keller H."/>
            <person name="Schneeberger K."/>
            <person name="Schwacke R."/>
            <person name="Ofner I."/>
            <person name="Vrebalov J."/>
            <person name="Xu Y."/>
            <person name="Osorio S."/>
            <person name="Aflitos S.A."/>
            <person name="Schijlen E."/>
            <person name="Jimenez-Gomez J.M."/>
            <person name="Ryngajllo M."/>
            <person name="Kimura S."/>
            <person name="Kumar R."/>
            <person name="Koenig D."/>
            <person name="Headland L.R."/>
            <person name="Maloof J.N."/>
            <person name="Sinha N."/>
            <person name="van Ham R.C."/>
            <person name="Lankhorst R.K."/>
            <person name="Mao L."/>
            <person name="Vogel A."/>
            <person name="Arsova B."/>
            <person name="Panstruga R."/>
            <person name="Fei Z."/>
            <person name="Rose J.K."/>
            <person name="Zamir D."/>
            <person name="Carrari F."/>
            <person name="Giovannoni J.J."/>
            <person name="Weigel D."/>
            <person name="Usadel B."/>
            <person name="Fernie A.R."/>
        </authorList>
    </citation>
    <scope>NUCLEOTIDE SEQUENCE [LARGE SCALE GENOMIC DNA]</scope>
    <source>
        <strain evidence="1">cv. LA0716</strain>
    </source>
</reference>
<protein>
    <submittedName>
        <fullName evidence="2">Uncharacterized protein LOC107019604</fullName>
    </submittedName>
</protein>
<keyword evidence="1" id="KW-1185">Reference proteome</keyword>
<name>A0ABM1GSY1_SOLPN</name>
<dbReference type="GeneID" id="107019604"/>
<reference evidence="2" key="2">
    <citation type="submission" date="2025-08" db="UniProtKB">
        <authorList>
            <consortium name="RefSeq"/>
        </authorList>
    </citation>
    <scope>IDENTIFICATION</scope>
</reference>
<organism evidence="1 2">
    <name type="scientific">Solanum pennellii</name>
    <name type="common">Tomato</name>
    <name type="synonym">Lycopersicon pennellii</name>
    <dbReference type="NCBI Taxonomy" id="28526"/>
    <lineage>
        <taxon>Eukaryota</taxon>
        <taxon>Viridiplantae</taxon>
        <taxon>Streptophyta</taxon>
        <taxon>Embryophyta</taxon>
        <taxon>Tracheophyta</taxon>
        <taxon>Spermatophyta</taxon>
        <taxon>Magnoliopsida</taxon>
        <taxon>eudicotyledons</taxon>
        <taxon>Gunneridae</taxon>
        <taxon>Pentapetalae</taxon>
        <taxon>asterids</taxon>
        <taxon>lamiids</taxon>
        <taxon>Solanales</taxon>
        <taxon>Solanaceae</taxon>
        <taxon>Solanoideae</taxon>
        <taxon>Solaneae</taxon>
        <taxon>Solanum</taxon>
        <taxon>Solanum subgen. Lycopersicon</taxon>
    </lineage>
</organism>
<gene>
    <name evidence="2" type="primary">LOC107019604</name>
</gene>
<evidence type="ECO:0000313" key="2">
    <source>
        <dbReference type="RefSeq" id="XP_015075515.1"/>
    </source>
</evidence>